<dbReference type="STRING" id="13333.W1PBB4"/>
<dbReference type="PANTHER" id="PTHR11133">
    <property type="entry name" value="SACCHAROPINE DEHYDROGENASE"/>
    <property type="match status" value="1"/>
</dbReference>
<dbReference type="Pfam" id="PF05222">
    <property type="entry name" value="AlaDh_PNT_N"/>
    <property type="match status" value="1"/>
</dbReference>
<evidence type="ECO:0000259" key="2">
    <source>
        <dbReference type="SMART" id="SM01003"/>
    </source>
</evidence>
<dbReference type="SMART" id="SM01003">
    <property type="entry name" value="AlaDh_PNT_N"/>
    <property type="match status" value="1"/>
</dbReference>
<sequence length="129" mass="15030">CSNKSGIDCIIVQPCTKRIHHGFEYEDVGCEISDDLSECGIILEVKQPKMEMIKLDRDYTFFSHTHKAQRENFPFLDEILKERASLYDYELIVGENGRRLLAFGKFADRVGMIEFFSGLGKRYLLWVKK</sequence>
<evidence type="ECO:0000313" key="3">
    <source>
        <dbReference type="EMBL" id="ERN05004.1"/>
    </source>
</evidence>
<evidence type="ECO:0000256" key="1">
    <source>
        <dbReference type="ARBA" id="ARBA00023002"/>
    </source>
</evidence>
<dbReference type="OMA" id="IFPYSAY"/>
<organism evidence="3 4">
    <name type="scientific">Amborella trichopoda</name>
    <dbReference type="NCBI Taxonomy" id="13333"/>
    <lineage>
        <taxon>Eukaryota</taxon>
        <taxon>Viridiplantae</taxon>
        <taxon>Streptophyta</taxon>
        <taxon>Embryophyta</taxon>
        <taxon>Tracheophyta</taxon>
        <taxon>Spermatophyta</taxon>
        <taxon>Magnoliopsida</taxon>
        <taxon>Amborellales</taxon>
        <taxon>Amborellaceae</taxon>
        <taxon>Amborella</taxon>
    </lineage>
</organism>
<reference evidence="4" key="1">
    <citation type="journal article" date="2013" name="Science">
        <title>The Amborella genome and the evolution of flowering plants.</title>
        <authorList>
            <consortium name="Amborella Genome Project"/>
        </authorList>
    </citation>
    <scope>NUCLEOTIDE SEQUENCE [LARGE SCALE GENOMIC DNA]</scope>
</reference>
<dbReference type="SUPFAM" id="SSF52283">
    <property type="entry name" value="Formate/glycerate dehydrogenase catalytic domain-like"/>
    <property type="match status" value="1"/>
</dbReference>
<accession>W1PBB4</accession>
<feature type="domain" description="Alanine dehydrogenase/pyridine nucleotide transhydrogenase N-terminal" evidence="2">
    <location>
        <begin position="12"/>
        <end position="110"/>
    </location>
</feature>
<dbReference type="EMBL" id="KI394012">
    <property type="protein sequence ID" value="ERN05004.1"/>
    <property type="molecule type" value="Genomic_DNA"/>
</dbReference>
<dbReference type="GO" id="GO:0016491">
    <property type="term" value="F:oxidoreductase activity"/>
    <property type="evidence" value="ECO:0007669"/>
    <property type="project" value="UniProtKB-KW"/>
</dbReference>
<keyword evidence="1" id="KW-0560">Oxidoreductase</keyword>
<name>W1PBB4_AMBTC</name>
<evidence type="ECO:0000313" key="4">
    <source>
        <dbReference type="Proteomes" id="UP000017836"/>
    </source>
</evidence>
<dbReference type="HOGENOM" id="CLU_1954301_0_0_1"/>
<dbReference type="Gramene" id="ERN05004">
    <property type="protein sequence ID" value="ERN05004"/>
    <property type="gene ID" value="AMTR_s00053p00013860"/>
</dbReference>
<dbReference type="AlphaFoldDB" id="W1PBB4"/>
<keyword evidence="4" id="KW-1185">Reference proteome</keyword>
<dbReference type="PANTHER" id="PTHR11133:SF22">
    <property type="entry name" value="ALPHA-AMINOADIPIC SEMIALDEHYDE SYNTHASE, MITOCHONDRIAL"/>
    <property type="match status" value="1"/>
</dbReference>
<dbReference type="eggNOG" id="KOG0172">
    <property type="taxonomic scope" value="Eukaryota"/>
</dbReference>
<protein>
    <recommendedName>
        <fullName evidence="2">Alanine dehydrogenase/pyridine nucleotide transhydrogenase N-terminal domain-containing protein</fullName>
    </recommendedName>
</protein>
<dbReference type="Gene3D" id="3.40.50.720">
    <property type="entry name" value="NAD(P)-binding Rossmann-like Domain"/>
    <property type="match status" value="1"/>
</dbReference>
<dbReference type="InterPro" id="IPR007886">
    <property type="entry name" value="AlaDH/PNT_N"/>
</dbReference>
<feature type="non-terminal residue" evidence="3">
    <location>
        <position position="1"/>
    </location>
</feature>
<dbReference type="InterPro" id="IPR051168">
    <property type="entry name" value="AASS"/>
</dbReference>
<dbReference type="Proteomes" id="UP000017836">
    <property type="component" value="Unassembled WGS sequence"/>
</dbReference>
<proteinExistence type="predicted"/>
<gene>
    <name evidence="3" type="ORF">AMTR_s00053p00013860</name>
</gene>